<dbReference type="EC" id="3.2.1.4" evidence="4"/>
<dbReference type="InterPro" id="IPR001547">
    <property type="entry name" value="Glyco_hydro_5"/>
</dbReference>
<evidence type="ECO:0000256" key="1">
    <source>
        <dbReference type="ARBA" id="ARBA00022801"/>
    </source>
</evidence>
<dbReference type="InterPro" id="IPR017853">
    <property type="entry name" value="GH"/>
</dbReference>
<keyword evidence="2 4" id="KW-0326">Glycosidase</keyword>
<evidence type="ECO:0000313" key="4">
    <source>
        <dbReference type="EMBL" id="MPM05312.1"/>
    </source>
</evidence>
<gene>
    <name evidence="4" type="primary">egl_2</name>
    <name evidence="4" type="ORF">SDC9_51600</name>
</gene>
<dbReference type="GO" id="GO:0009251">
    <property type="term" value="P:glucan catabolic process"/>
    <property type="evidence" value="ECO:0007669"/>
    <property type="project" value="TreeGrafter"/>
</dbReference>
<reference evidence="4" key="1">
    <citation type="submission" date="2019-08" db="EMBL/GenBank/DDBJ databases">
        <authorList>
            <person name="Kucharzyk K."/>
            <person name="Murdoch R.W."/>
            <person name="Higgins S."/>
            <person name="Loffler F."/>
        </authorList>
    </citation>
    <scope>NUCLEOTIDE SEQUENCE</scope>
</reference>
<sequence>MGKKVLISFLVAVMMLSGTTAQNFSKVKNDPQPFGLNMAGADFGKNFPGVYNKDYTYPTAANLDYVKSKGFRLIRLPFKWDRIQHELYGELVKDELKRLKYVVDEAAKRDILVLFDLHNYGRRYLGETRYIIGEGGLKPEHLADLWGKIAKEFCGYKNIWGYGLMNEPNNMLDSMPWARIAQASILAIRKYDAKNSIVVGGDSWSSAERWMQYGDNLKYLYDPADNLIFEAHVYFDEDASGTYKKSYEEEKANPYKGIERVQPFIKWLRENNFRGFIGEYGVPDKDERWLVCLDNFLAYLQDNGINGTYWAAGPWWGKNFMAIQPINGEERPQMKVVEKYLWTK</sequence>
<evidence type="ECO:0000256" key="2">
    <source>
        <dbReference type="ARBA" id="ARBA00023295"/>
    </source>
</evidence>
<name>A0A644WNH6_9ZZZZ</name>
<protein>
    <submittedName>
        <fullName evidence="4">Endoglucanase</fullName>
        <ecNumber evidence="4">3.2.1.4</ecNumber>
    </submittedName>
</protein>
<dbReference type="SUPFAM" id="SSF51445">
    <property type="entry name" value="(Trans)glycosidases"/>
    <property type="match status" value="1"/>
</dbReference>
<dbReference type="GO" id="GO:0008810">
    <property type="term" value="F:cellulase activity"/>
    <property type="evidence" value="ECO:0007669"/>
    <property type="project" value="UniProtKB-EC"/>
</dbReference>
<comment type="caution">
    <text evidence="4">The sequence shown here is derived from an EMBL/GenBank/DDBJ whole genome shotgun (WGS) entry which is preliminary data.</text>
</comment>
<dbReference type="AlphaFoldDB" id="A0A644WNH6"/>
<feature type="domain" description="Glycoside hydrolase family 5" evidence="3">
    <location>
        <begin position="40"/>
        <end position="313"/>
    </location>
</feature>
<dbReference type="PANTHER" id="PTHR34142:SF1">
    <property type="entry name" value="GLYCOSIDE HYDROLASE FAMILY 5 DOMAIN-CONTAINING PROTEIN"/>
    <property type="match status" value="1"/>
</dbReference>
<evidence type="ECO:0000259" key="3">
    <source>
        <dbReference type="Pfam" id="PF00150"/>
    </source>
</evidence>
<keyword evidence="1 4" id="KW-0378">Hydrolase</keyword>
<organism evidence="4">
    <name type="scientific">bioreactor metagenome</name>
    <dbReference type="NCBI Taxonomy" id="1076179"/>
    <lineage>
        <taxon>unclassified sequences</taxon>
        <taxon>metagenomes</taxon>
        <taxon>ecological metagenomes</taxon>
    </lineage>
</organism>
<dbReference type="EMBL" id="VSSQ01001120">
    <property type="protein sequence ID" value="MPM05312.1"/>
    <property type="molecule type" value="Genomic_DNA"/>
</dbReference>
<dbReference type="Pfam" id="PF00150">
    <property type="entry name" value="Cellulase"/>
    <property type="match status" value="1"/>
</dbReference>
<dbReference type="Gene3D" id="3.20.20.80">
    <property type="entry name" value="Glycosidases"/>
    <property type="match status" value="1"/>
</dbReference>
<accession>A0A644WNH6</accession>
<proteinExistence type="predicted"/>
<dbReference type="PANTHER" id="PTHR34142">
    <property type="entry name" value="ENDO-BETA-1,4-GLUCANASE A"/>
    <property type="match status" value="1"/>
</dbReference>